<dbReference type="Proteomes" id="UP001344906">
    <property type="component" value="Unassembled WGS sequence"/>
</dbReference>
<comment type="caution">
    <text evidence="1">The sequence shown here is derived from an EMBL/GenBank/DDBJ whole genome shotgun (WGS) entry which is preliminary data.</text>
</comment>
<proteinExistence type="predicted"/>
<name>A0ABQ6G7D8_9CHLR</name>
<organism evidence="1 2">
    <name type="scientific">Dictyobacter halimunensis</name>
    <dbReference type="NCBI Taxonomy" id="3026934"/>
    <lineage>
        <taxon>Bacteria</taxon>
        <taxon>Bacillati</taxon>
        <taxon>Chloroflexota</taxon>
        <taxon>Ktedonobacteria</taxon>
        <taxon>Ktedonobacterales</taxon>
        <taxon>Dictyobacteraceae</taxon>
        <taxon>Dictyobacter</taxon>
    </lineage>
</organism>
<gene>
    <name evidence="1" type="ORF">KDH_73610</name>
</gene>
<dbReference type="RefSeq" id="WP_338257641.1">
    <property type="nucleotide sequence ID" value="NZ_BSRI01000002.1"/>
</dbReference>
<reference evidence="1 2" key="1">
    <citation type="submission" date="2023-02" db="EMBL/GenBank/DDBJ databases">
        <title>Dictyobacter halimunensis sp. nov., a new member of the class Ktedonobacteria from forest soil in a geothermal area.</title>
        <authorList>
            <person name="Rachmania M.K."/>
            <person name="Ningsih F."/>
            <person name="Sakai Y."/>
            <person name="Yabe S."/>
            <person name="Yokota A."/>
            <person name="Sjamsuridzal W."/>
        </authorList>
    </citation>
    <scope>NUCLEOTIDE SEQUENCE [LARGE SCALE GENOMIC DNA]</scope>
    <source>
        <strain evidence="1 2">S3.2.2.5</strain>
    </source>
</reference>
<protein>
    <submittedName>
        <fullName evidence="1">Uncharacterized protein</fullName>
    </submittedName>
</protein>
<sequence length="157" mass="18569">MHRRLKRRKPGSKRSDRQTTWLWISRGLRIHQLIWVGKREYDSRQPACHYNLHIQPACGGLDYHNYHIRYLGIRENKHTWSVVDAPYGQEKSHRVYALSQEHFIREVIDSASSLLVTDMTNDVGDPTLWTRLAEHLALVLFDLYRQGAPMPVERRRA</sequence>
<dbReference type="EMBL" id="BSRI01000002">
    <property type="protein sequence ID" value="GLV60542.1"/>
    <property type="molecule type" value="Genomic_DNA"/>
</dbReference>
<keyword evidence="2" id="KW-1185">Reference proteome</keyword>
<evidence type="ECO:0000313" key="2">
    <source>
        <dbReference type="Proteomes" id="UP001344906"/>
    </source>
</evidence>
<accession>A0ABQ6G7D8</accession>
<evidence type="ECO:0000313" key="1">
    <source>
        <dbReference type="EMBL" id="GLV60542.1"/>
    </source>
</evidence>